<comment type="caution">
    <text evidence="1">The sequence shown here is derived from an EMBL/GenBank/DDBJ whole genome shotgun (WGS) entry which is preliminary data.</text>
</comment>
<protein>
    <submittedName>
        <fullName evidence="1">Uncharacterized protein</fullName>
    </submittedName>
</protein>
<dbReference type="Proteomes" id="UP000578819">
    <property type="component" value="Unassembled WGS sequence"/>
</dbReference>
<accession>A0A7W7SMI6</accession>
<reference evidence="1 2" key="1">
    <citation type="submission" date="2020-08" db="EMBL/GenBank/DDBJ databases">
        <title>Sequencing the genomes of 1000 actinobacteria strains.</title>
        <authorList>
            <person name="Klenk H.-P."/>
        </authorList>
    </citation>
    <scope>NUCLEOTIDE SEQUENCE [LARGE SCALE GENOMIC DNA]</scope>
    <source>
        <strain evidence="1 2">DSM 45886</strain>
    </source>
</reference>
<dbReference type="EMBL" id="JACHJW010000001">
    <property type="protein sequence ID" value="MBB4957478.1"/>
    <property type="molecule type" value="Genomic_DNA"/>
</dbReference>
<name>A0A7W7SMI6_9ACTN</name>
<sequence length="62" mass="7229">MFRHFAHHEFARHEFARHEFAGHSSRYELPSGFFAERPELAARAGRATGCALRLPTHRRRLA</sequence>
<evidence type="ECO:0000313" key="2">
    <source>
        <dbReference type="Proteomes" id="UP000578819"/>
    </source>
</evidence>
<dbReference type="RefSeq" id="WP_184533502.1">
    <property type="nucleotide sequence ID" value="NZ_JACHJW010000001.1"/>
</dbReference>
<proteinExistence type="predicted"/>
<dbReference type="AlphaFoldDB" id="A0A7W7SMI6"/>
<keyword evidence="2" id="KW-1185">Reference proteome</keyword>
<gene>
    <name evidence="1" type="ORF">FHR38_001211</name>
</gene>
<organism evidence="1 2">
    <name type="scientific">Micromonospora polyrhachis</name>
    <dbReference type="NCBI Taxonomy" id="1282883"/>
    <lineage>
        <taxon>Bacteria</taxon>
        <taxon>Bacillati</taxon>
        <taxon>Actinomycetota</taxon>
        <taxon>Actinomycetes</taxon>
        <taxon>Micromonosporales</taxon>
        <taxon>Micromonosporaceae</taxon>
        <taxon>Micromonospora</taxon>
    </lineage>
</organism>
<evidence type="ECO:0000313" key="1">
    <source>
        <dbReference type="EMBL" id="MBB4957478.1"/>
    </source>
</evidence>